<evidence type="ECO:0000256" key="1">
    <source>
        <dbReference type="ARBA" id="ARBA00004429"/>
    </source>
</evidence>
<feature type="domain" description="Type II secretion system protein GspF" evidence="11">
    <location>
        <begin position="290"/>
        <end position="412"/>
    </location>
</feature>
<evidence type="ECO:0000256" key="5">
    <source>
        <dbReference type="ARBA" id="ARBA00022519"/>
    </source>
</evidence>
<evidence type="ECO:0000256" key="9">
    <source>
        <dbReference type="RuleBase" id="RU003923"/>
    </source>
</evidence>
<dbReference type="PROSITE" id="PS00874">
    <property type="entry name" value="T2SP_F"/>
    <property type="match status" value="1"/>
</dbReference>
<comment type="similarity">
    <text evidence="2 9">Belongs to the GSP F family.</text>
</comment>
<keyword evidence="6 9" id="KW-0812">Transmembrane</keyword>
<evidence type="ECO:0000256" key="10">
    <source>
        <dbReference type="SAM" id="Phobius"/>
    </source>
</evidence>
<dbReference type="PANTHER" id="PTHR30012">
    <property type="entry name" value="GENERAL SECRETION PATHWAY PROTEIN"/>
    <property type="match status" value="1"/>
</dbReference>
<evidence type="ECO:0000313" key="12">
    <source>
        <dbReference type="EMBL" id="SME89193.1"/>
    </source>
</evidence>
<dbReference type="InterPro" id="IPR042094">
    <property type="entry name" value="T2SS_GspF_sf"/>
</dbReference>
<evidence type="ECO:0000256" key="8">
    <source>
        <dbReference type="ARBA" id="ARBA00023136"/>
    </source>
</evidence>
<dbReference type="STRING" id="1513793.SAMN06296036_101238"/>
<dbReference type="Gene3D" id="1.20.81.30">
    <property type="entry name" value="Type II secretion system (T2SS), domain F"/>
    <property type="match status" value="2"/>
</dbReference>
<name>A0A1Y6B5S2_9BACT</name>
<dbReference type="Proteomes" id="UP000192907">
    <property type="component" value="Unassembled WGS sequence"/>
</dbReference>
<dbReference type="RefSeq" id="WP_132314635.1">
    <property type="nucleotide sequence ID" value="NZ_FWZT01000001.1"/>
</dbReference>
<proteinExistence type="inferred from homology"/>
<dbReference type="InterPro" id="IPR003004">
    <property type="entry name" value="GspF/PilC"/>
</dbReference>
<evidence type="ECO:0000256" key="4">
    <source>
        <dbReference type="ARBA" id="ARBA00022475"/>
    </source>
</evidence>
<dbReference type="PANTHER" id="PTHR30012:SF7">
    <property type="entry name" value="PROTEIN TRANSPORT PROTEIN HOFC HOMOLOG"/>
    <property type="match status" value="1"/>
</dbReference>
<keyword evidence="7 10" id="KW-1133">Transmembrane helix</keyword>
<gene>
    <name evidence="12" type="ORF">SAMN06296036_101238</name>
</gene>
<keyword evidence="5" id="KW-0997">Cell inner membrane</keyword>
<dbReference type="OrthoDB" id="5297636at2"/>
<keyword evidence="4" id="KW-1003">Cell membrane</keyword>
<feature type="transmembrane region" description="Helical" evidence="10">
    <location>
        <begin position="187"/>
        <end position="213"/>
    </location>
</feature>
<dbReference type="AlphaFoldDB" id="A0A1Y6B5S2"/>
<evidence type="ECO:0000259" key="11">
    <source>
        <dbReference type="Pfam" id="PF00482"/>
    </source>
</evidence>
<dbReference type="EMBL" id="FWZT01000001">
    <property type="protein sequence ID" value="SME89193.1"/>
    <property type="molecule type" value="Genomic_DNA"/>
</dbReference>
<accession>A0A1Y6B5S2</accession>
<evidence type="ECO:0000313" key="13">
    <source>
        <dbReference type="Proteomes" id="UP000192907"/>
    </source>
</evidence>
<comment type="subcellular location">
    <subcellularLocation>
        <location evidence="1">Cell inner membrane</location>
        <topology evidence="1">Multi-pass membrane protein</topology>
    </subcellularLocation>
    <subcellularLocation>
        <location evidence="9">Cell membrane</location>
        <topology evidence="9">Multi-pass membrane protein</topology>
    </subcellularLocation>
</comment>
<feature type="transmembrane region" description="Helical" evidence="10">
    <location>
        <begin position="243"/>
        <end position="259"/>
    </location>
</feature>
<feature type="transmembrane region" description="Helical" evidence="10">
    <location>
        <begin position="393"/>
        <end position="413"/>
    </location>
</feature>
<dbReference type="InterPro" id="IPR018076">
    <property type="entry name" value="T2SS_GspF_dom"/>
</dbReference>
<keyword evidence="13" id="KW-1185">Reference proteome</keyword>
<sequence length="421" mass="46223">MPKFSYRAKNREGKTINGEITAESKARAKNMLANKGLRPLKVVAVAAGEDNDDMRTGISRFIYKDKQGNIQIQLGEELPTTKELALFTKQFSLMIENGIPMLQALQLLREQQKKATFSEIIGKIYHSIEQGSNLSDALEPYPRVFDSLYVAMTRAGEASGRLDIILKQLVKYIEKAAKLKGQIKSALAYPSIIVVVSIGVIAVLLVFVVPSFAQQFADSGNELPGLTQMVIDMSDALVNNWDAILLVFIACVLGLRYWYNTDKGRMIFDEYILKAPVLGDVMTKIAIGRFCSTMSTMLNSGVSILEALEICAASSGNAKIEQFVLHVKEEISKGQNFSDPLQESPLFPKMVSSMVAVGESTGTLDETLSKVTDIYEDEVDNAITAMMSMIEPAMIVIIGGIVGFILIAMYLPIFDMANNVG</sequence>
<dbReference type="FunFam" id="1.20.81.30:FF:000001">
    <property type="entry name" value="Type II secretion system protein F"/>
    <property type="match status" value="2"/>
</dbReference>
<evidence type="ECO:0000256" key="3">
    <source>
        <dbReference type="ARBA" id="ARBA00022448"/>
    </source>
</evidence>
<reference evidence="13" key="1">
    <citation type="submission" date="2017-04" db="EMBL/GenBank/DDBJ databases">
        <authorList>
            <person name="Varghese N."/>
            <person name="Submissions S."/>
        </authorList>
    </citation>
    <scope>NUCLEOTIDE SEQUENCE [LARGE SCALE GENOMIC DNA]</scope>
    <source>
        <strain evidence="13">RKEM611</strain>
    </source>
</reference>
<evidence type="ECO:0000256" key="7">
    <source>
        <dbReference type="ARBA" id="ARBA00022989"/>
    </source>
</evidence>
<dbReference type="InterPro" id="IPR001992">
    <property type="entry name" value="T2SS_GspF/T4SS_PilC_CS"/>
</dbReference>
<dbReference type="PRINTS" id="PR00812">
    <property type="entry name" value="BCTERIALGSPF"/>
</dbReference>
<feature type="domain" description="Type II secretion system protein GspF" evidence="11">
    <location>
        <begin position="87"/>
        <end position="210"/>
    </location>
</feature>
<keyword evidence="3 9" id="KW-0813">Transport</keyword>
<keyword evidence="8 10" id="KW-0472">Membrane</keyword>
<dbReference type="Pfam" id="PF00482">
    <property type="entry name" value="T2SSF"/>
    <property type="match status" value="2"/>
</dbReference>
<dbReference type="GO" id="GO:0015628">
    <property type="term" value="P:protein secretion by the type II secretion system"/>
    <property type="evidence" value="ECO:0007669"/>
    <property type="project" value="TreeGrafter"/>
</dbReference>
<evidence type="ECO:0000256" key="6">
    <source>
        <dbReference type="ARBA" id="ARBA00022692"/>
    </source>
</evidence>
<protein>
    <submittedName>
        <fullName evidence="12">Type IV pilus assembly protein PilC</fullName>
    </submittedName>
</protein>
<evidence type="ECO:0000256" key="2">
    <source>
        <dbReference type="ARBA" id="ARBA00005745"/>
    </source>
</evidence>
<dbReference type="GO" id="GO:0005886">
    <property type="term" value="C:plasma membrane"/>
    <property type="evidence" value="ECO:0007669"/>
    <property type="project" value="UniProtKB-SubCell"/>
</dbReference>
<organism evidence="12 13">
    <name type="scientific">Pseudobacteriovorax antillogorgiicola</name>
    <dbReference type="NCBI Taxonomy" id="1513793"/>
    <lineage>
        <taxon>Bacteria</taxon>
        <taxon>Pseudomonadati</taxon>
        <taxon>Bdellovibrionota</taxon>
        <taxon>Oligoflexia</taxon>
        <taxon>Oligoflexales</taxon>
        <taxon>Pseudobacteriovoracaceae</taxon>
        <taxon>Pseudobacteriovorax</taxon>
    </lineage>
</organism>